<accession>A0A1Q9C696</accession>
<evidence type="ECO:0000256" key="1">
    <source>
        <dbReference type="SAM" id="MobiDB-lite"/>
    </source>
</evidence>
<keyword evidence="3" id="KW-1185">Reference proteome</keyword>
<dbReference type="AlphaFoldDB" id="A0A1Q9C696"/>
<feature type="region of interest" description="Disordered" evidence="1">
    <location>
        <begin position="802"/>
        <end position="877"/>
    </location>
</feature>
<feature type="compositionally biased region" description="Low complexity" evidence="1">
    <location>
        <begin position="236"/>
        <end position="267"/>
    </location>
</feature>
<dbReference type="Proteomes" id="UP000186817">
    <property type="component" value="Unassembled WGS sequence"/>
</dbReference>
<feature type="region of interest" description="Disordered" evidence="1">
    <location>
        <begin position="64"/>
        <end position="85"/>
    </location>
</feature>
<proteinExistence type="predicted"/>
<comment type="caution">
    <text evidence="2">The sequence shown here is derived from an EMBL/GenBank/DDBJ whole genome shotgun (WGS) entry which is preliminary data.</text>
</comment>
<dbReference type="OrthoDB" id="443941at2759"/>
<evidence type="ECO:0000313" key="2">
    <source>
        <dbReference type="EMBL" id="OLP78454.1"/>
    </source>
</evidence>
<name>A0A1Q9C696_SYMMI</name>
<organism evidence="2 3">
    <name type="scientific">Symbiodinium microadriaticum</name>
    <name type="common">Dinoflagellate</name>
    <name type="synonym">Zooxanthella microadriatica</name>
    <dbReference type="NCBI Taxonomy" id="2951"/>
    <lineage>
        <taxon>Eukaryota</taxon>
        <taxon>Sar</taxon>
        <taxon>Alveolata</taxon>
        <taxon>Dinophyceae</taxon>
        <taxon>Suessiales</taxon>
        <taxon>Symbiodiniaceae</taxon>
        <taxon>Symbiodinium</taxon>
    </lineage>
</organism>
<evidence type="ECO:0000313" key="3">
    <source>
        <dbReference type="Proteomes" id="UP000186817"/>
    </source>
</evidence>
<feature type="region of interest" description="Disordered" evidence="1">
    <location>
        <begin position="230"/>
        <end position="270"/>
    </location>
</feature>
<protein>
    <submittedName>
        <fullName evidence="2">Uncharacterized protein</fullName>
    </submittedName>
</protein>
<reference evidence="2 3" key="1">
    <citation type="submission" date="2016-02" db="EMBL/GenBank/DDBJ databases">
        <title>Genome analysis of coral dinoflagellate symbionts highlights evolutionary adaptations to a symbiotic lifestyle.</title>
        <authorList>
            <person name="Aranda M."/>
            <person name="Li Y."/>
            <person name="Liew Y.J."/>
            <person name="Baumgarten S."/>
            <person name="Simakov O."/>
            <person name="Wilson M."/>
            <person name="Piel J."/>
            <person name="Ashoor H."/>
            <person name="Bougouffa S."/>
            <person name="Bajic V.B."/>
            <person name="Ryu T."/>
            <person name="Ravasi T."/>
            <person name="Bayer T."/>
            <person name="Micklem G."/>
            <person name="Kim H."/>
            <person name="Bhak J."/>
            <person name="Lajeunesse T.C."/>
            <person name="Voolstra C.R."/>
        </authorList>
    </citation>
    <scope>NUCLEOTIDE SEQUENCE [LARGE SCALE GENOMIC DNA]</scope>
    <source>
        <strain evidence="2 3">CCMP2467</strain>
    </source>
</reference>
<gene>
    <name evidence="2" type="ORF">AK812_SmicGene41370</name>
</gene>
<sequence>MAEEKSDFGAWGRVPTWDGSPLTCRTFRREMSWWLSSLDATATTRYNLAARWLLRQSGVVRQRGEEFSPDDLAHGAAEYGTDPDTGESIEIVPADPFRGINLLLAALETMNGQSTLDKRGELRTQFYIHMARRPGERMSDYSSRFRTAVSDLKAEGVTLPDTEVGWFFKEKLDLDGLRKQLLETALAGSEAYSQIEAECLRLFRDLHTQDPVYRRAERAGGKLTVRRLFGGPPLSSAPSSTAASSSSFGGSAASRRSSTSSSVPSSAGRFASGRFAPRQVHAAEAAVEDGDGFDEEVEAEALAVAEEPAANPDDRSLEEVLQTEVENLADEIAQAEEEGVDPMHLESLESGIEEGLKDRGFKGPPSSISATPGKGCGKASASIAAKEACQKPGQSLGRNKKPAVVKQVRLAETVTESEVTTVAADAPPNEIMMMSSAALSLDEAFQLSTKRTRETWLQNYVAMLHTAPPWIQGLVAKAPETERFRFGNGAVLPSATRWRIPIAVADEIVLLWVSSVEECSSASEAKGHDHNLTEASLALGRFAFEYNSVLFASAQEMCSSTATAVCPGASSLTACSKDGFRGRRRCPTYFSAWLRFFWRPRGLRRRVSAQERRKAAAHDSARGGALGLGQGFAVEGAGRDYGAQRGASSQMAWAWNVDGGNLVGFDLVEERFGLNFAFRRRASYSEAVAALLHVAVTEKDKVEDLKAKIRPMLVFLKGTSATPTSVASSGSMTASSHPLPRTFGALRTTSAAPSATPTPIPTMASTMEAADLAMEQPSMNVFTSFMETMDRRYQIHVLHGDDGPEVPEHAGAGRATATDHAEPGVATRDGLAEPRTASDAEMEGWDRVPQPTDDELPTPKDPQMEQLGCLEHPRSEL</sequence>
<dbReference type="EMBL" id="LSRX01001610">
    <property type="protein sequence ID" value="OLP78454.1"/>
    <property type="molecule type" value="Genomic_DNA"/>
</dbReference>